<keyword evidence="2" id="KW-0472">Membrane</keyword>
<evidence type="ECO:0000313" key="3">
    <source>
        <dbReference type="EMBL" id="NYG05006.1"/>
    </source>
</evidence>
<dbReference type="SUPFAM" id="SSF103473">
    <property type="entry name" value="MFS general substrate transporter"/>
    <property type="match status" value="1"/>
</dbReference>
<dbReference type="InterPro" id="IPR036259">
    <property type="entry name" value="MFS_trans_sf"/>
</dbReference>
<feature type="transmembrane region" description="Helical" evidence="2">
    <location>
        <begin position="56"/>
        <end position="78"/>
    </location>
</feature>
<evidence type="ECO:0000313" key="4">
    <source>
        <dbReference type="Proteomes" id="UP000549695"/>
    </source>
</evidence>
<keyword evidence="4" id="KW-1185">Reference proteome</keyword>
<accession>A0A852WHH4</accession>
<protein>
    <submittedName>
        <fullName evidence="3">MFS family permease</fullName>
    </submittedName>
</protein>
<dbReference type="AlphaFoldDB" id="A0A852WHH4"/>
<reference evidence="3 4" key="1">
    <citation type="submission" date="2020-07" db="EMBL/GenBank/DDBJ databases">
        <title>Sequencing the genomes of 1000 actinobacteria strains.</title>
        <authorList>
            <person name="Klenk H.-P."/>
        </authorList>
    </citation>
    <scope>NUCLEOTIDE SEQUENCE [LARGE SCALE GENOMIC DNA]</scope>
    <source>
        <strain evidence="3 4">DSM 44749</strain>
    </source>
</reference>
<feature type="transmembrane region" description="Helical" evidence="2">
    <location>
        <begin position="20"/>
        <end position="44"/>
    </location>
</feature>
<feature type="region of interest" description="Disordered" evidence="1">
    <location>
        <begin position="147"/>
        <end position="183"/>
    </location>
</feature>
<keyword evidence="2" id="KW-1133">Transmembrane helix</keyword>
<comment type="caution">
    <text evidence="3">The sequence shown here is derived from an EMBL/GenBank/DDBJ whole genome shotgun (WGS) entry which is preliminary data.</text>
</comment>
<proteinExistence type="predicted"/>
<gene>
    <name evidence="3" type="ORF">HDA37_005291</name>
</gene>
<name>A0A852WHH4_PSEA5</name>
<sequence>MLAAGATGFVGAIALGSFAAYLAAAVVAGAGFGVAFAGAMRVLLDRSPEGAHAGTLAAVYLYCYLAAAVASLCAGAAVDVWGLAPVASVLCVWSCRCWPWSLSDPRSGSAPGEQVTPRRHRAAAGAGRAGATVTVGRVDERCPAARVRGTRAATARSAARAGREVGSRGSARRRPGRHRPRCR</sequence>
<organism evidence="3 4">
    <name type="scientific">Pseudonocardia alni</name>
    <name type="common">Amycolata alni</name>
    <dbReference type="NCBI Taxonomy" id="33907"/>
    <lineage>
        <taxon>Bacteria</taxon>
        <taxon>Bacillati</taxon>
        <taxon>Actinomycetota</taxon>
        <taxon>Actinomycetes</taxon>
        <taxon>Pseudonocardiales</taxon>
        <taxon>Pseudonocardiaceae</taxon>
        <taxon>Pseudonocardia</taxon>
    </lineage>
</organism>
<keyword evidence="2" id="KW-0812">Transmembrane</keyword>
<feature type="compositionally biased region" description="Basic residues" evidence="1">
    <location>
        <begin position="170"/>
        <end position="183"/>
    </location>
</feature>
<dbReference type="Proteomes" id="UP000549695">
    <property type="component" value="Unassembled WGS sequence"/>
</dbReference>
<evidence type="ECO:0000256" key="2">
    <source>
        <dbReference type="SAM" id="Phobius"/>
    </source>
</evidence>
<feature type="compositionally biased region" description="Low complexity" evidence="1">
    <location>
        <begin position="147"/>
        <end position="160"/>
    </location>
</feature>
<feature type="region of interest" description="Disordered" evidence="1">
    <location>
        <begin position="104"/>
        <end position="126"/>
    </location>
</feature>
<evidence type="ECO:0000256" key="1">
    <source>
        <dbReference type="SAM" id="MobiDB-lite"/>
    </source>
</evidence>
<dbReference type="EMBL" id="JACCCZ010000001">
    <property type="protein sequence ID" value="NYG05006.1"/>
    <property type="molecule type" value="Genomic_DNA"/>
</dbReference>